<dbReference type="EMBL" id="AZHX01001348">
    <property type="protein sequence ID" value="ETX03922.1"/>
    <property type="molecule type" value="Genomic_DNA"/>
</dbReference>
<comment type="caution">
    <text evidence="8">The sequence shown here is derived from an EMBL/GenBank/DDBJ whole genome shotgun (WGS) entry which is preliminary data.</text>
</comment>
<dbReference type="InterPro" id="IPR029060">
    <property type="entry name" value="PIN-like_dom_sf"/>
</dbReference>
<dbReference type="Proteomes" id="UP000019140">
    <property type="component" value="Unassembled WGS sequence"/>
</dbReference>
<reference evidence="8 9" key="1">
    <citation type="journal article" date="2014" name="Nature">
        <title>An environmental bacterial taxon with a large and distinct metabolic repertoire.</title>
        <authorList>
            <person name="Wilson M.C."/>
            <person name="Mori T."/>
            <person name="Ruckert C."/>
            <person name="Uria A.R."/>
            <person name="Helf M.J."/>
            <person name="Takada K."/>
            <person name="Gernert C."/>
            <person name="Steffens U.A."/>
            <person name="Heycke N."/>
            <person name="Schmitt S."/>
            <person name="Rinke C."/>
            <person name="Helfrich E.J."/>
            <person name="Brachmann A.O."/>
            <person name="Gurgui C."/>
            <person name="Wakimoto T."/>
            <person name="Kracht M."/>
            <person name="Crusemann M."/>
            <person name="Hentschel U."/>
            <person name="Abe I."/>
            <person name="Matsunaga S."/>
            <person name="Kalinowski J."/>
            <person name="Takeyama H."/>
            <person name="Piel J."/>
        </authorList>
    </citation>
    <scope>NUCLEOTIDE SEQUENCE [LARGE SCALE GENOMIC DNA]</scope>
    <source>
        <strain evidence="9">TSY2</strain>
    </source>
</reference>
<comment type="cofactor">
    <cofactor evidence="6">
        <name>Mg(2+)</name>
        <dbReference type="ChEBI" id="CHEBI:18420"/>
    </cofactor>
</comment>
<feature type="domain" description="PIN" evidence="7">
    <location>
        <begin position="2"/>
        <end position="118"/>
    </location>
</feature>
<organism evidence="8 9">
    <name type="scientific">Candidatus Entotheonella gemina</name>
    <dbReference type="NCBI Taxonomy" id="1429439"/>
    <lineage>
        <taxon>Bacteria</taxon>
        <taxon>Pseudomonadati</taxon>
        <taxon>Nitrospinota/Tectimicrobiota group</taxon>
        <taxon>Candidatus Tectimicrobiota</taxon>
        <taxon>Candidatus Entotheonellia</taxon>
        <taxon>Candidatus Entotheonellales</taxon>
        <taxon>Candidatus Entotheonellaceae</taxon>
        <taxon>Candidatus Entotheonella</taxon>
    </lineage>
</organism>
<evidence type="ECO:0000313" key="8">
    <source>
        <dbReference type="EMBL" id="ETX03922.1"/>
    </source>
</evidence>
<dbReference type="PANTHER" id="PTHR35901">
    <property type="entry name" value="RIBONUCLEASE VAPC3"/>
    <property type="match status" value="1"/>
</dbReference>
<proteinExistence type="inferred from homology"/>
<dbReference type="GO" id="GO:0016787">
    <property type="term" value="F:hydrolase activity"/>
    <property type="evidence" value="ECO:0007669"/>
    <property type="project" value="UniProtKB-KW"/>
</dbReference>
<comment type="similarity">
    <text evidence="6">Belongs to the PINc/VapC protein family.</text>
</comment>
<keyword evidence="3 6" id="KW-0479">Metal-binding</keyword>
<feature type="binding site" evidence="6">
    <location>
        <position position="5"/>
    </location>
    <ligand>
        <name>Mg(2+)</name>
        <dbReference type="ChEBI" id="CHEBI:18420"/>
    </ligand>
</feature>
<dbReference type="EC" id="3.1.-.-" evidence="6"/>
<sequence length="130" mass="14490">MMVPDASAVVEVLLQTERGRRLEDRLFDTDETLHVPHLIDVEVAHALRRAWLQGLIADGRAAEALDDLAAWPLIRYPHDLFLPRIWALRQTMTAYDAVYVALAETLGVTLLTCDVRLAASHGHDAVIEVA</sequence>
<dbReference type="AlphaFoldDB" id="W4M2R2"/>
<keyword evidence="2 6" id="KW-0540">Nuclease</keyword>
<gene>
    <name evidence="6" type="primary">vapC</name>
    <name evidence="8" type="ORF">ETSY2_31745</name>
</gene>
<dbReference type="GO" id="GO:0004540">
    <property type="term" value="F:RNA nuclease activity"/>
    <property type="evidence" value="ECO:0007669"/>
    <property type="project" value="InterPro"/>
</dbReference>
<dbReference type="InterPro" id="IPR002716">
    <property type="entry name" value="PIN_dom"/>
</dbReference>
<keyword evidence="5 6" id="KW-0460">Magnesium</keyword>
<dbReference type="InterPro" id="IPR044153">
    <property type="entry name" value="PIN_Pae0151-like"/>
</dbReference>
<evidence type="ECO:0000256" key="6">
    <source>
        <dbReference type="HAMAP-Rule" id="MF_00265"/>
    </source>
</evidence>
<dbReference type="Gene3D" id="3.40.50.1010">
    <property type="entry name" value="5'-nuclease"/>
    <property type="match status" value="1"/>
</dbReference>
<keyword evidence="1 6" id="KW-1277">Toxin-antitoxin system</keyword>
<feature type="binding site" evidence="6">
    <location>
        <position position="96"/>
    </location>
    <ligand>
        <name>Mg(2+)</name>
        <dbReference type="ChEBI" id="CHEBI:18420"/>
    </ligand>
</feature>
<name>W4M2R2_9BACT</name>
<evidence type="ECO:0000313" key="9">
    <source>
        <dbReference type="Proteomes" id="UP000019140"/>
    </source>
</evidence>
<evidence type="ECO:0000256" key="1">
    <source>
        <dbReference type="ARBA" id="ARBA00022649"/>
    </source>
</evidence>
<evidence type="ECO:0000259" key="7">
    <source>
        <dbReference type="Pfam" id="PF01850"/>
    </source>
</evidence>
<dbReference type="CDD" id="cd09873">
    <property type="entry name" value="PIN_Pae0151-like"/>
    <property type="match status" value="1"/>
</dbReference>
<dbReference type="InterPro" id="IPR022907">
    <property type="entry name" value="VapC_family"/>
</dbReference>
<keyword evidence="6" id="KW-0800">Toxin</keyword>
<keyword evidence="9" id="KW-1185">Reference proteome</keyword>
<dbReference type="Pfam" id="PF01850">
    <property type="entry name" value="PIN"/>
    <property type="match status" value="1"/>
</dbReference>
<evidence type="ECO:0000256" key="3">
    <source>
        <dbReference type="ARBA" id="ARBA00022723"/>
    </source>
</evidence>
<evidence type="ECO:0000256" key="5">
    <source>
        <dbReference type="ARBA" id="ARBA00022842"/>
    </source>
</evidence>
<dbReference type="GO" id="GO:0000287">
    <property type="term" value="F:magnesium ion binding"/>
    <property type="evidence" value="ECO:0007669"/>
    <property type="project" value="UniProtKB-UniRule"/>
</dbReference>
<dbReference type="HOGENOM" id="CLU_121774_0_0_7"/>
<evidence type="ECO:0000256" key="4">
    <source>
        <dbReference type="ARBA" id="ARBA00022801"/>
    </source>
</evidence>
<dbReference type="GO" id="GO:0090729">
    <property type="term" value="F:toxin activity"/>
    <property type="evidence" value="ECO:0007669"/>
    <property type="project" value="UniProtKB-KW"/>
</dbReference>
<dbReference type="PANTHER" id="PTHR35901:SF1">
    <property type="entry name" value="EXONUCLEASE VAPC9"/>
    <property type="match status" value="1"/>
</dbReference>
<dbReference type="HAMAP" id="MF_00265">
    <property type="entry name" value="VapC_Nob1"/>
    <property type="match status" value="1"/>
</dbReference>
<accession>W4M2R2</accession>
<protein>
    <recommendedName>
        <fullName evidence="6">Ribonuclease VapC</fullName>
        <shortName evidence="6">RNase VapC</shortName>
        <ecNumber evidence="6">3.1.-.-</ecNumber>
    </recommendedName>
    <alternativeName>
        <fullName evidence="6">Toxin VapC</fullName>
    </alternativeName>
</protein>
<keyword evidence="4 6" id="KW-0378">Hydrolase</keyword>
<dbReference type="SUPFAM" id="SSF88723">
    <property type="entry name" value="PIN domain-like"/>
    <property type="match status" value="1"/>
</dbReference>
<comment type="function">
    <text evidence="6">Toxic component of a toxin-antitoxin (TA) system. An RNase.</text>
</comment>
<evidence type="ECO:0000256" key="2">
    <source>
        <dbReference type="ARBA" id="ARBA00022722"/>
    </source>
</evidence>
<dbReference type="InterPro" id="IPR051619">
    <property type="entry name" value="TypeII_TA_RNase_PINc/VapC"/>
</dbReference>